<evidence type="ECO:0000256" key="3">
    <source>
        <dbReference type="ARBA" id="ARBA00008661"/>
    </source>
</evidence>
<evidence type="ECO:0000313" key="15">
    <source>
        <dbReference type="EMBL" id="GCC42524.1"/>
    </source>
</evidence>
<feature type="non-terminal residue" evidence="15">
    <location>
        <position position="1"/>
    </location>
</feature>
<evidence type="ECO:0000256" key="2">
    <source>
        <dbReference type="ARBA" id="ARBA00004922"/>
    </source>
</evidence>
<evidence type="ECO:0000256" key="10">
    <source>
        <dbReference type="ARBA" id="ARBA00023098"/>
    </source>
</evidence>
<dbReference type="GO" id="GO:0000139">
    <property type="term" value="C:Golgi membrane"/>
    <property type="evidence" value="ECO:0007669"/>
    <property type="project" value="UniProtKB-SubCell"/>
</dbReference>
<keyword evidence="6" id="KW-0812">Transmembrane</keyword>
<comment type="similarity">
    <text evidence="3 14">Belongs to the glycosyltransferase 31 family.</text>
</comment>
<dbReference type="EMBL" id="BEZZ01086539">
    <property type="protein sequence ID" value="GCC42524.1"/>
    <property type="molecule type" value="Genomic_DNA"/>
</dbReference>
<comment type="catalytic activity">
    <reaction evidence="13">
        <text>a globoside Gb4Cer (d18:1(4E)) + UDP-alpha-D-galactose = a globoside GalGb4Cer (d18:1(4E)) + UDP + H(+)</text>
        <dbReference type="Rhea" id="RHEA:41996"/>
        <dbReference type="ChEBI" id="CHEBI:15378"/>
        <dbReference type="ChEBI" id="CHEBI:18259"/>
        <dbReference type="ChEBI" id="CHEBI:58223"/>
        <dbReference type="ChEBI" id="CHEBI:62571"/>
        <dbReference type="ChEBI" id="CHEBI:66914"/>
    </reaction>
    <physiologicalReaction direction="left-to-right" evidence="13">
        <dbReference type="Rhea" id="RHEA:41997"/>
    </physiologicalReaction>
</comment>
<keyword evidence="9 14" id="KW-0333">Golgi apparatus</keyword>
<dbReference type="FunFam" id="3.90.550.50:FF:000001">
    <property type="entry name" value="Hexosyltransferase"/>
    <property type="match status" value="1"/>
</dbReference>
<keyword evidence="16" id="KW-1185">Reference proteome</keyword>
<keyword evidence="5" id="KW-0808">Transferase</keyword>
<evidence type="ECO:0000256" key="9">
    <source>
        <dbReference type="ARBA" id="ARBA00023034"/>
    </source>
</evidence>
<dbReference type="OrthoDB" id="2139606at2759"/>
<evidence type="ECO:0000256" key="11">
    <source>
        <dbReference type="ARBA" id="ARBA00023136"/>
    </source>
</evidence>
<evidence type="ECO:0000256" key="1">
    <source>
        <dbReference type="ARBA" id="ARBA00004323"/>
    </source>
</evidence>
<evidence type="ECO:0000313" key="16">
    <source>
        <dbReference type="Proteomes" id="UP000287033"/>
    </source>
</evidence>
<proteinExistence type="inferred from homology"/>
<dbReference type="EC" id="2.4.1.-" evidence="14"/>
<protein>
    <recommendedName>
        <fullName evidence="14">Hexosyltransferase</fullName>
        <ecNumber evidence="14">2.4.1.-</ecNumber>
    </recommendedName>
</protein>
<dbReference type="GO" id="GO:0008499">
    <property type="term" value="F:N-acetyl-beta-D-glucosaminide beta-(1,3)-galactosyltransferase activity"/>
    <property type="evidence" value="ECO:0007669"/>
    <property type="project" value="TreeGrafter"/>
</dbReference>
<evidence type="ECO:0000256" key="8">
    <source>
        <dbReference type="ARBA" id="ARBA00022989"/>
    </source>
</evidence>
<keyword evidence="7" id="KW-0735">Signal-anchor</keyword>
<keyword evidence="8" id="KW-1133">Transmembrane helix</keyword>
<dbReference type="PANTHER" id="PTHR11214:SF265">
    <property type="entry name" value="BETA-1,3-GALACTOSYLTRANSFERASE 5"/>
    <property type="match status" value="1"/>
</dbReference>
<evidence type="ECO:0000256" key="5">
    <source>
        <dbReference type="ARBA" id="ARBA00022679"/>
    </source>
</evidence>
<dbReference type="GO" id="GO:0005783">
    <property type="term" value="C:endoplasmic reticulum"/>
    <property type="evidence" value="ECO:0007669"/>
    <property type="project" value="TreeGrafter"/>
</dbReference>
<dbReference type="PANTHER" id="PTHR11214">
    <property type="entry name" value="BETA-1,3-N-ACETYLGLUCOSAMINYLTRANSFERASE"/>
    <property type="match status" value="1"/>
</dbReference>
<accession>A0A401TIP6</accession>
<reference evidence="15 16" key="1">
    <citation type="journal article" date="2018" name="Nat. Ecol. Evol.">
        <title>Shark genomes provide insights into elasmobranch evolution and the origin of vertebrates.</title>
        <authorList>
            <person name="Hara Y"/>
            <person name="Yamaguchi K"/>
            <person name="Onimaru K"/>
            <person name="Kadota M"/>
            <person name="Koyanagi M"/>
            <person name="Keeley SD"/>
            <person name="Tatsumi K"/>
            <person name="Tanaka K"/>
            <person name="Motone F"/>
            <person name="Kageyama Y"/>
            <person name="Nozu R"/>
            <person name="Adachi N"/>
            <person name="Nishimura O"/>
            <person name="Nakagawa R"/>
            <person name="Tanegashima C"/>
            <person name="Kiyatake I"/>
            <person name="Matsumoto R"/>
            <person name="Murakumo K"/>
            <person name="Nishida K"/>
            <person name="Terakita A"/>
            <person name="Kuratani S"/>
            <person name="Sato K"/>
            <person name="Hyodo S Kuraku.S."/>
        </authorList>
    </citation>
    <scope>NUCLEOTIDE SEQUENCE [LARGE SCALE GENOMIC DNA]</scope>
</reference>
<dbReference type="GO" id="GO:0006493">
    <property type="term" value="P:protein O-linked glycosylation"/>
    <property type="evidence" value="ECO:0007669"/>
    <property type="project" value="TreeGrafter"/>
</dbReference>
<sequence>ASPVPRRVFLVRPDSECDREPPFLVLLVTTRPEEVLERAAIRETWGTERHLQTGRISTFFLLGHGGMYQRQIQQESQSHRDILQGDFIDTYYNLTEKVLLGLEWVHRFCPSARFVMKTDSDMFVNVFYLSQLLSSKNTTGFFSGQLMRDIRPIRSKANKWYVSKEEFAPALYPRYCSGTGYVLSGDMAGKIWAVSKSIPLLKLEDVYVGLCLTKLLVSPVPVSSRRVFFTRHVPFSVCRYHSLVTSHRVSPSQLRLYWKSLQEAEVSECPLIP</sequence>
<evidence type="ECO:0000256" key="12">
    <source>
        <dbReference type="ARBA" id="ARBA00023180"/>
    </source>
</evidence>
<comment type="pathway">
    <text evidence="2">Protein modification; protein glycosylation.</text>
</comment>
<evidence type="ECO:0000256" key="4">
    <source>
        <dbReference type="ARBA" id="ARBA00022676"/>
    </source>
</evidence>
<keyword evidence="10" id="KW-0443">Lipid metabolism</keyword>
<comment type="subcellular location">
    <subcellularLocation>
        <location evidence="1 14">Golgi apparatus membrane</location>
        <topology evidence="1 14">Single-pass type II membrane protein</topology>
    </subcellularLocation>
</comment>
<dbReference type="Pfam" id="PF01762">
    <property type="entry name" value="Galactosyl_T"/>
    <property type="match status" value="1"/>
</dbReference>
<evidence type="ECO:0000256" key="14">
    <source>
        <dbReference type="RuleBase" id="RU363063"/>
    </source>
</evidence>
<evidence type="ECO:0000256" key="6">
    <source>
        <dbReference type="ARBA" id="ARBA00022692"/>
    </source>
</evidence>
<dbReference type="GO" id="GO:0006629">
    <property type="term" value="P:lipid metabolic process"/>
    <property type="evidence" value="ECO:0007669"/>
    <property type="project" value="UniProtKB-KW"/>
</dbReference>
<dbReference type="Proteomes" id="UP000287033">
    <property type="component" value="Unassembled WGS sequence"/>
</dbReference>
<dbReference type="Gene3D" id="3.90.550.50">
    <property type="match status" value="1"/>
</dbReference>
<dbReference type="STRING" id="137246.A0A401TIP6"/>
<dbReference type="OMA" id="FFSGQLM"/>
<organism evidence="15 16">
    <name type="scientific">Chiloscyllium punctatum</name>
    <name type="common">Brownbanded bambooshark</name>
    <name type="synonym">Hemiscyllium punctatum</name>
    <dbReference type="NCBI Taxonomy" id="137246"/>
    <lineage>
        <taxon>Eukaryota</taxon>
        <taxon>Metazoa</taxon>
        <taxon>Chordata</taxon>
        <taxon>Craniata</taxon>
        <taxon>Vertebrata</taxon>
        <taxon>Chondrichthyes</taxon>
        <taxon>Elasmobranchii</taxon>
        <taxon>Galeomorphii</taxon>
        <taxon>Galeoidea</taxon>
        <taxon>Orectolobiformes</taxon>
        <taxon>Hemiscylliidae</taxon>
        <taxon>Chiloscyllium</taxon>
    </lineage>
</organism>
<name>A0A401TIP6_CHIPU</name>
<keyword evidence="4 14" id="KW-0328">Glycosyltransferase</keyword>
<evidence type="ECO:0000256" key="7">
    <source>
        <dbReference type="ARBA" id="ARBA00022968"/>
    </source>
</evidence>
<keyword evidence="12" id="KW-0325">Glycoprotein</keyword>
<dbReference type="AlphaFoldDB" id="A0A401TIP6"/>
<keyword evidence="11" id="KW-0472">Membrane</keyword>
<comment type="caution">
    <text evidence="15">The sequence shown here is derived from an EMBL/GenBank/DDBJ whole genome shotgun (WGS) entry which is preliminary data.</text>
</comment>
<gene>
    <name evidence="15" type="ORF">chiPu_0026751</name>
</gene>
<evidence type="ECO:0000256" key="13">
    <source>
        <dbReference type="ARBA" id="ARBA00048834"/>
    </source>
</evidence>
<dbReference type="InterPro" id="IPR002659">
    <property type="entry name" value="Glyco_trans_31"/>
</dbReference>